<dbReference type="RefSeq" id="WP_183977574.1">
    <property type="nucleotide sequence ID" value="NZ_JACIBY010000011.1"/>
</dbReference>
<protein>
    <submittedName>
        <fullName evidence="8">YrbI family 3-deoxy-D-manno-octulosonate 8-phosphate phosphatase</fullName>
    </submittedName>
</protein>
<keyword evidence="9" id="KW-1185">Reference proteome</keyword>
<dbReference type="Gene3D" id="3.40.50.1000">
    <property type="entry name" value="HAD superfamily/HAD-like"/>
    <property type="match status" value="1"/>
</dbReference>
<dbReference type="InterPro" id="IPR050793">
    <property type="entry name" value="CMP-NeuNAc_synthase"/>
</dbReference>
<dbReference type="PANTHER" id="PTHR21485:SF3">
    <property type="entry name" value="N-ACYLNEURAMINATE CYTIDYLYLTRANSFERASE"/>
    <property type="match status" value="1"/>
</dbReference>
<dbReference type="FunFam" id="3.40.50.1000:FF:000029">
    <property type="entry name" value="3-deoxy-D-manno-octulosonate 8-phosphate phosphatase KdsC"/>
    <property type="match status" value="1"/>
</dbReference>
<evidence type="ECO:0000313" key="8">
    <source>
        <dbReference type="EMBL" id="MBB3840548.1"/>
    </source>
</evidence>
<comment type="subunit">
    <text evidence="3">Homotetramer.</text>
</comment>
<dbReference type="EMBL" id="JACIBY010000011">
    <property type="protein sequence ID" value="MBB3840548.1"/>
    <property type="molecule type" value="Genomic_DNA"/>
</dbReference>
<dbReference type="CDD" id="cd01630">
    <property type="entry name" value="HAD_KDO-like"/>
    <property type="match status" value="1"/>
</dbReference>
<evidence type="ECO:0000256" key="5">
    <source>
        <dbReference type="ARBA" id="ARBA00022801"/>
    </source>
</evidence>
<organism evidence="8 9">
    <name type="scientific">Runella defluvii</name>
    <dbReference type="NCBI Taxonomy" id="370973"/>
    <lineage>
        <taxon>Bacteria</taxon>
        <taxon>Pseudomonadati</taxon>
        <taxon>Bacteroidota</taxon>
        <taxon>Cytophagia</taxon>
        <taxon>Cytophagales</taxon>
        <taxon>Spirosomataceae</taxon>
        <taxon>Runella</taxon>
    </lineage>
</organism>
<dbReference type="PIRSF" id="PIRSF006118">
    <property type="entry name" value="KDO8-P_Ptase"/>
    <property type="match status" value="1"/>
</dbReference>
<evidence type="ECO:0000256" key="7">
    <source>
        <dbReference type="PIRSR" id="PIRSR006118-2"/>
    </source>
</evidence>
<dbReference type="SUPFAM" id="SSF56784">
    <property type="entry name" value="HAD-like"/>
    <property type="match status" value="1"/>
</dbReference>
<dbReference type="NCBIfam" id="TIGR01670">
    <property type="entry name" value="KdsC-phosphatas"/>
    <property type="match status" value="1"/>
</dbReference>
<evidence type="ECO:0000256" key="1">
    <source>
        <dbReference type="ARBA" id="ARBA00001946"/>
    </source>
</evidence>
<evidence type="ECO:0000256" key="2">
    <source>
        <dbReference type="ARBA" id="ARBA00005893"/>
    </source>
</evidence>
<reference evidence="8 9" key="1">
    <citation type="submission" date="2020-08" db="EMBL/GenBank/DDBJ databases">
        <title>Genomic Encyclopedia of Type Strains, Phase IV (KMG-IV): sequencing the most valuable type-strain genomes for metagenomic binning, comparative biology and taxonomic classification.</title>
        <authorList>
            <person name="Goeker M."/>
        </authorList>
    </citation>
    <scope>NUCLEOTIDE SEQUENCE [LARGE SCALE GENOMIC DNA]</scope>
    <source>
        <strain evidence="8 9">DSM 17976</strain>
    </source>
</reference>
<dbReference type="InterPro" id="IPR023214">
    <property type="entry name" value="HAD_sf"/>
</dbReference>
<dbReference type="GO" id="GO:0016788">
    <property type="term" value="F:hydrolase activity, acting on ester bonds"/>
    <property type="evidence" value="ECO:0007669"/>
    <property type="project" value="InterPro"/>
</dbReference>
<sequence>MAIKLFLTDVDGVMTDGSMYYTESGDELKRFHTHDGMAFELLRKAGIKTGIVTSEDTQIVARRAAKIKADYLYQGKRDGGKLAAAQQICQELNIGLEEVAYVGDDINCFELLSAVGIAACPSNAVKAIKEIPNIILLEKKGGDGAVREFVELILNNNA</sequence>
<comment type="cofactor">
    <cofactor evidence="1 7">
        <name>Mg(2+)</name>
        <dbReference type="ChEBI" id="CHEBI:18420"/>
    </cofactor>
</comment>
<dbReference type="Proteomes" id="UP000541352">
    <property type="component" value="Unassembled WGS sequence"/>
</dbReference>
<keyword evidence="6 7" id="KW-0460">Magnesium</keyword>
<comment type="caution">
    <text evidence="8">The sequence shown here is derived from an EMBL/GenBank/DDBJ whole genome shotgun (WGS) entry which is preliminary data.</text>
</comment>
<accession>A0A7W5ZPC2</accession>
<dbReference type="InterPro" id="IPR036412">
    <property type="entry name" value="HAD-like_sf"/>
</dbReference>
<dbReference type="Pfam" id="PF08282">
    <property type="entry name" value="Hydrolase_3"/>
    <property type="match status" value="1"/>
</dbReference>
<dbReference type="PANTHER" id="PTHR21485">
    <property type="entry name" value="HAD SUPERFAMILY MEMBERS CMAS AND KDSC"/>
    <property type="match status" value="1"/>
</dbReference>
<dbReference type="InterPro" id="IPR010023">
    <property type="entry name" value="KdsC_fam"/>
</dbReference>
<evidence type="ECO:0000256" key="4">
    <source>
        <dbReference type="ARBA" id="ARBA00022723"/>
    </source>
</evidence>
<keyword evidence="5" id="KW-0378">Hydrolase</keyword>
<evidence type="ECO:0000256" key="6">
    <source>
        <dbReference type="ARBA" id="ARBA00022842"/>
    </source>
</evidence>
<comment type="similarity">
    <text evidence="2">Belongs to the KdsC family.</text>
</comment>
<gene>
    <name evidence="8" type="ORF">FHS57_004568</name>
</gene>
<dbReference type="GO" id="GO:0046872">
    <property type="term" value="F:metal ion binding"/>
    <property type="evidence" value="ECO:0007669"/>
    <property type="project" value="UniProtKB-KW"/>
</dbReference>
<dbReference type="AlphaFoldDB" id="A0A7W5ZPC2"/>
<feature type="binding site" evidence="7">
    <location>
        <position position="11"/>
    </location>
    <ligand>
        <name>substrate</name>
    </ligand>
</feature>
<evidence type="ECO:0000256" key="3">
    <source>
        <dbReference type="ARBA" id="ARBA00011881"/>
    </source>
</evidence>
<name>A0A7W5ZPC2_9BACT</name>
<feature type="binding site" evidence="7">
    <location>
        <position position="104"/>
    </location>
    <ligand>
        <name>Mg(2+)</name>
        <dbReference type="ChEBI" id="CHEBI:18420"/>
    </ligand>
</feature>
<feature type="binding site" evidence="7">
    <location>
        <position position="9"/>
    </location>
    <ligand>
        <name>Mg(2+)</name>
        <dbReference type="ChEBI" id="CHEBI:18420"/>
    </ligand>
</feature>
<dbReference type="GO" id="GO:0008781">
    <property type="term" value="F:N-acylneuraminate cytidylyltransferase activity"/>
    <property type="evidence" value="ECO:0007669"/>
    <property type="project" value="TreeGrafter"/>
</dbReference>
<evidence type="ECO:0000313" key="9">
    <source>
        <dbReference type="Proteomes" id="UP000541352"/>
    </source>
</evidence>
<keyword evidence="4 7" id="KW-0479">Metal-binding</keyword>
<proteinExistence type="inferred from homology"/>